<dbReference type="EMBL" id="CBTK010000199">
    <property type="protein sequence ID" value="CDH45681.1"/>
    <property type="molecule type" value="Genomic_DNA"/>
</dbReference>
<dbReference type="AlphaFoldDB" id="A0A7U7J4X8"/>
<evidence type="ECO:0000313" key="2">
    <source>
        <dbReference type="Proteomes" id="UP000019184"/>
    </source>
</evidence>
<keyword evidence="2" id="KW-1185">Reference proteome</keyword>
<organism evidence="1 2">
    <name type="scientific">Candidatus Contendobacter odensis Run_B_J11</name>
    <dbReference type="NCBI Taxonomy" id="1400861"/>
    <lineage>
        <taxon>Bacteria</taxon>
        <taxon>Pseudomonadati</taxon>
        <taxon>Pseudomonadota</taxon>
        <taxon>Gammaproteobacteria</taxon>
        <taxon>Candidatus Competibacteraceae</taxon>
        <taxon>Candidatus Contendibacter</taxon>
    </lineage>
</organism>
<reference evidence="1 2" key="1">
    <citation type="journal article" date="2014" name="ISME J.">
        <title>Candidatus Competibacter-lineage genomes retrieved from metagenomes reveal functional metabolic diversity.</title>
        <authorList>
            <person name="McIlroy S.J."/>
            <person name="Albertsen M."/>
            <person name="Andresen E.K."/>
            <person name="Saunders A.M."/>
            <person name="Kristiansen R."/>
            <person name="Stokholm-Bjerregaard M."/>
            <person name="Nielsen K.L."/>
            <person name="Nielsen P.H."/>
        </authorList>
    </citation>
    <scope>NUCLEOTIDE SEQUENCE [LARGE SCALE GENOMIC DNA]</scope>
    <source>
        <strain evidence="1 2">Run_B_J11</strain>
    </source>
</reference>
<accession>A0A7U7J4X8</accession>
<protein>
    <submittedName>
        <fullName evidence="1">Uncharacterized protein</fullName>
    </submittedName>
</protein>
<evidence type="ECO:0000313" key="1">
    <source>
        <dbReference type="EMBL" id="CDH45681.1"/>
    </source>
</evidence>
<name>A0A7U7J4X8_9GAMM</name>
<comment type="caution">
    <text evidence="1">The sequence shown here is derived from an EMBL/GenBank/DDBJ whole genome shotgun (WGS) entry which is preliminary data.</text>
</comment>
<sequence>MMRALEIRSVINVDGAAVVDPSSAIHDPHDLGQLQRFARSGLVPALVQPRHNGAQRQP</sequence>
<dbReference type="Proteomes" id="UP000019184">
    <property type="component" value="Unassembled WGS sequence"/>
</dbReference>
<gene>
    <name evidence="1" type="ORF">BN874_2780002</name>
</gene>
<proteinExistence type="predicted"/>